<keyword evidence="1" id="KW-0472">Membrane</keyword>
<feature type="non-terminal residue" evidence="2">
    <location>
        <position position="1"/>
    </location>
</feature>
<evidence type="ECO:0000313" key="2">
    <source>
        <dbReference type="EMBL" id="KKK51229.1"/>
    </source>
</evidence>
<protein>
    <submittedName>
        <fullName evidence="2">Uncharacterized protein</fullName>
    </submittedName>
</protein>
<comment type="caution">
    <text evidence="2">The sequence shown here is derived from an EMBL/GenBank/DDBJ whole genome shotgun (WGS) entry which is preliminary data.</text>
</comment>
<sequence length="105" mass="12248">VMGNMSKEYQHAYYATHKVTMLALLKEYHKKYLQTEVGKQNKLANAYRMMAKYPEKYKARYILRNAVRLGRIVKDVCEVYGIVEVFMTIVSLWMSGGFATNIILN</sequence>
<dbReference type="EMBL" id="LAZR01067615">
    <property type="protein sequence ID" value="KKK51229.1"/>
    <property type="molecule type" value="Genomic_DNA"/>
</dbReference>
<organism evidence="2">
    <name type="scientific">marine sediment metagenome</name>
    <dbReference type="NCBI Taxonomy" id="412755"/>
    <lineage>
        <taxon>unclassified sequences</taxon>
        <taxon>metagenomes</taxon>
        <taxon>ecological metagenomes</taxon>
    </lineage>
</organism>
<gene>
    <name evidence="2" type="ORF">LCGC14_3117010</name>
</gene>
<evidence type="ECO:0000256" key="1">
    <source>
        <dbReference type="SAM" id="Phobius"/>
    </source>
</evidence>
<dbReference type="AlphaFoldDB" id="A0A0F8YAU8"/>
<accession>A0A0F8YAU8</accession>
<name>A0A0F8YAU8_9ZZZZ</name>
<feature type="transmembrane region" description="Helical" evidence="1">
    <location>
        <begin position="79"/>
        <end position="104"/>
    </location>
</feature>
<proteinExistence type="predicted"/>
<keyword evidence="1" id="KW-1133">Transmembrane helix</keyword>
<reference evidence="2" key="1">
    <citation type="journal article" date="2015" name="Nature">
        <title>Complex archaea that bridge the gap between prokaryotes and eukaryotes.</title>
        <authorList>
            <person name="Spang A."/>
            <person name="Saw J.H."/>
            <person name="Jorgensen S.L."/>
            <person name="Zaremba-Niedzwiedzka K."/>
            <person name="Martijn J."/>
            <person name="Lind A.E."/>
            <person name="van Eijk R."/>
            <person name="Schleper C."/>
            <person name="Guy L."/>
            <person name="Ettema T.J."/>
        </authorList>
    </citation>
    <scope>NUCLEOTIDE SEQUENCE</scope>
</reference>
<keyword evidence="1" id="KW-0812">Transmembrane</keyword>